<evidence type="ECO:0000313" key="1">
    <source>
        <dbReference type="Proteomes" id="UP000887565"/>
    </source>
</evidence>
<dbReference type="Proteomes" id="UP000887565">
    <property type="component" value="Unplaced"/>
</dbReference>
<evidence type="ECO:0000313" key="2">
    <source>
        <dbReference type="WBParaSite" id="nRc.2.0.1.t41622-RA"/>
    </source>
</evidence>
<sequence length="108" mass="12124">METIVGLQNTLVTPTNRRPWIHEWSPLENLSENFMPARMKKGCPVCCITTMGAIVDCRAPTTDLFLILDGTTATEYFFRTTSSLVANSLLITPRNSDRCIDHFNMNGV</sequence>
<accession>A0A915KU13</accession>
<keyword evidence="1" id="KW-1185">Reference proteome</keyword>
<proteinExistence type="predicted"/>
<name>A0A915KU13_ROMCU</name>
<dbReference type="AlphaFoldDB" id="A0A915KU13"/>
<reference evidence="2" key="1">
    <citation type="submission" date="2022-11" db="UniProtKB">
        <authorList>
            <consortium name="WormBaseParasite"/>
        </authorList>
    </citation>
    <scope>IDENTIFICATION</scope>
</reference>
<protein>
    <submittedName>
        <fullName evidence="2">Uncharacterized protein</fullName>
    </submittedName>
</protein>
<dbReference type="WBParaSite" id="nRc.2.0.1.t41622-RA">
    <property type="protein sequence ID" value="nRc.2.0.1.t41622-RA"/>
    <property type="gene ID" value="nRc.2.0.1.g41622"/>
</dbReference>
<organism evidence="1 2">
    <name type="scientific">Romanomermis culicivorax</name>
    <name type="common">Nematode worm</name>
    <dbReference type="NCBI Taxonomy" id="13658"/>
    <lineage>
        <taxon>Eukaryota</taxon>
        <taxon>Metazoa</taxon>
        <taxon>Ecdysozoa</taxon>
        <taxon>Nematoda</taxon>
        <taxon>Enoplea</taxon>
        <taxon>Dorylaimia</taxon>
        <taxon>Mermithida</taxon>
        <taxon>Mermithoidea</taxon>
        <taxon>Mermithidae</taxon>
        <taxon>Romanomermis</taxon>
    </lineage>
</organism>